<dbReference type="PANTHER" id="PTHR43777">
    <property type="entry name" value="MOLYBDENUM COFACTOR CYTIDYLYLTRANSFERASE"/>
    <property type="match status" value="1"/>
</dbReference>
<dbReference type="CDD" id="cd04182">
    <property type="entry name" value="GT_2_like_f"/>
    <property type="match status" value="1"/>
</dbReference>
<evidence type="ECO:0000259" key="1">
    <source>
        <dbReference type="Pfam" id="PF12804"/>
    </source>
</evidence>
<dbReference type="Gene3D" id="3.90.550.10">
    <property type="entry name" value="Spore Coat Polysaccharide Biosynthesis Protein SpsA, Chain A"/>
    <property type="match status" value="1"/>
</dbReference>
<evidence type="ECO:0000313" key="2">
    <source>
        <dbReference type="EMBL" id="HDM90596.1"/>
    </source>
</evidence>
<dbReference type="PANTHER" id="PTHR43777:SF1">
    <property type="entry name" value="MOLYBDENUM COFACTOR CYTIDYLYLTRANSFERASE"/>
    <property type="match status" value="1"/>
</dbReference>
<sequence length="188" mass="20789">MMGLTACVLAAGFSKRMGRPKPLLPIGGDTFLYQVVKTIEKAGIGKIGVVISSSIIKEAHGDLDVTWIYNPEPQAGPLRSFQLFLSEFNESEGAFMVPVDHPLVTSDTYSKLMKAFTPEKIFIPTYEGKRGHPPLFGRRFYEDLLKAPLDEGARYVIHENEGAVIEIEVDDPGVLVNINTPEDLKLIQ</sequence>
<dbReference type="AlphaFoldDB" id="A0A7C0X9U1"/>
<feature type="domain" description="MobA-like NTP transferase" evidence="1">
    <location>
        <begin position="6"/>
        <end position="160"/>
    </location>
</feature>
<dbReference type="GO" id="GO:0016779">
    <property type="term" value="F:nucleotidyltransferase activity"/>
    <property type="evidence" value="ECO:0007669"/>
    <property type="project" value="UniProtKB-ARBA"/>
</dbReference>
<dbReference type="SUPFAM" id="SSF53448">
    <property type="entry name" value="Nucleotide-diphospho-sugar transferases"/>
    <property type="match status" value="1"/>
</dbReference>
<protein>
    <submittedName>
        <fullName evidence="2">Nucleotidyltransferase family protein</fullName>
    </submittedName>
</protein>
<comment type="caution">
    <text evidence="2">The sequence shown here is derived from an EMBL/GenBank/DDBJ whole genome shotgun (WGS) entry which is preliminary data.</text>
</comment>
<dbReference type="InterPro" id="IPR029044">
    <property type="entry name" value="Nucleotide-diphossugar_trans"/>
</dbReference>
<dbReference type="Proteomes" id="UP000885931">
    <property type="component" value="Unassembled WGS sequence"/>
</dbReference>
<accession>A0A7C0X9U1</accession>
<reference evidence="2" key="1">
    <citation type="journal article" date="2020" name="mSystems">
        <title>Genome- and Community-Level Interaction Insights into Carbon Utilization and Element Cycling Functions of Hydrothermarchaeota in Hydrothermal Sediment.</title>
        <authorList>
            <person name="Zhou Z."/>
            <person name="Liu Y."/>
            <person name="Xu W."/>
            <person name="Pan J."/>
            <person name="Luo Z.H."/>
            <person name="Li M."/>
        </authorList>
    </citation>
    <scope>NUCLEOTIDE SEQUENCE [LARGE SCALE GENOMIC DNA]</scope>
    <source>
        <strain evidence="2">HyVt-237</strain>
    </source>
</reference>
<dbReference type="InterPro" id="IPR025877">
    <property type="entry name" value="MobA-like_NTP_Trfase"/>
</dbReference>
<dbReference type="Pfam" id="PF12804">
    <property type="entry name" value="NTP_transf_3"/>
    <property type="match status" value="1"/>
</dbReference>
<dbReference type="EMBL" id="DRBW01000196">
    <property type="protein sequence ID" value="HDM90596.1"/>
    <property type="molecule type" value="Genomic_DNA"/>
</dbReference>
<organism evidence="2">
    <name type="scientific">candidate division WOR-3 bacterium</name>
    <dbReference type="NCBI Taxonomy" id="2052148"/>
    <lineage>
        <taxon>Bacteria</taxon>
        <taxon>Bacteria division WOR-3</taxon>
    </lineage>
</organism>
<name>A0A7C0X9U1_UNCW3</name>
<proteinExistence type="predicted"/>
<gene>
    <name evidence="2" type="ORF">ENG67_05260</name>
</gene>